<comment type="caution">
    <text evidence="13">The sequence shown here is derived from an EMBL/GenBank/DDBJ whole genome shotgun (WGS) entry which is preliminary data.</text>
</comment>
<evidence type="ECO:0000259" key="12">
    <source>
        <dbReference type="Pfam" id="PF03908"/>
    </source>
</evidence>
<feature type="compositionally biased region" description="Polar residues" evidence="11">
    <location>
        <begin position="131"/>
        <end position="143"/>
    </location>
</feature>
<protein>
    <recommendedName>
        <fullName evidence="12">Sec20 C-terminal domain-containing protein</fullName>
    </recommendedName>
</protein>
<keyword evidence="14" id="KW-1185">Reference proteome</keyword>
<keyword evidence="6" id="KW-1133">Transmembrane helix</keyword>
<comment type="similarity">
    <text evidence="9">Belongs to the SEC20 family.</text>
</comment>
<dbReference type="EMBL" id="JARVKF010000393">
    <property type="protein sequence ID" value="KAK9418156.1"/>
    <property type="molecule type" value="Genomic_DNA"/>
</dbReference>
<evidence type="ECO:0000256" key="5">
    <source>
        <dbReference type="ARBA" id="ARBA00022892"/>
    </source>
</evidence>
<gene>
    <name evidence="13" type="ORF">SUNI508_08350</name>
</gene>
<dbReference type="PANTHER" id="PTHR12825:SF0">
    <property type="entry name" value="VESICLE TRANSPORT PROTEIN SEC20"/>
    <property type="match status" value="1"/>
</dbReference>
<feature type="region of interest" description="Disordered" evidence="11">
    <location>
        <begin position="347"/>
        <end position="386"/>
    </location>
</feature>
<dbReference type="InterPro" id="IPR056173">
    <property type="entry name" value="Sec20_C"/>
</dbReference>
<keyword evidence="8" id="KW-0472">Membrane</keyword>
<organism evidence="13 14">
    <name type="scientific">Seiridium unicorne</name>
    <dbReference type="NCBI Taxonomy" id="138068"/>
    <lineage>
        <taxon>Eukaryota</taxon>
        <taxon>Fungi</taxon>
        <taxon>Dikarya</taxon>
        <taxon>Ascomycota</taxon>
        <taxon>Pezizomycotina</taxon>
        <taxon>Sordariomycetes</taxon>
        <taxon>Xylariomycetidae</taxon>
        <taxon>Amphisphaeriales</taxon>
        <taxon>Sporocadaceae</taxon>
        <taxon>Seiridium</taxon>
    </lineage>
</organism>
<keyword evidence="5" id="KW-0931">ER-Golgi transport</keyword>
<dbReference type="Proteomes" id="UP001408356">
    <property type="component" value="Unassembled WGS sequence"/>
</dbReference>
<evidence type="ECO:0000256" key="7">
    <source>
        <dbReference type="ARBA" id="ARBA00023054"/>
    </source>
</evidence>
<evidence type="ECO:0000256" key="10">
    <source>
        <dbReference type="SAM" id="Coils"/>
    </source>
</evidence>
<keyword evidence="4" id="KW-0256">Endoplasmic reticulum</keyword>
<evidence type="ECO:0000256" key="11">
    <source>
        <dbReference type="SAM" id="MobiDB-lite"/>
    </source>
</evidence>
<feature type="compositionally biased region" description="Acidic residues" evidence="11">
    <location>
        <begin position="361"/>
        <end position="377"/>
    </location>
</feature>
<proteinExistence type="inferred from homology"/>
<evidence type="ECO:0000256" key="9">
    <source>
        <dbReference type="ARBA" id="ARBA00037934"/>
    </source>
</evidence>
<evidence type="ECO:0000313" key="14">
    <source>
        <dbReference type="Proteomes" id="UP001408356"/>
    </source>
</evidence>
<keyword evidence="2" id="KW-0813">Transport</keyword>
<dbReference type="Pfam" id="PF03908">
    <property type="entry name" value="Sec20"/>
    <property type="match status" value="1"/>
</dbReference>
<reference evidence="13 14" key="1">
    <citation type="journal article" date="2024" name="J. Plant Pathol.">
        <title>Sequence and assembly of the genome of Seiridium unicorne, isolate CBS 538.82, causal agent of cypress canker disease.</title>
        <authorList>
            <person name="Scali E."/>
            <person name="Rocca G.D."/>
            <person name="Danti R."/>
            <person name="Garbelotto M."/>
            <person name="Barberini S."/>
            <person name="Baroncelli R."/>
            <person name="Emiliani G."/>
        </authorList>
    </citation>
    <scope>NUCLEOTIDE SEQUENCE [LARGE SCALE GENOMIC DNA]</scope>
    <source>
        <strain evidence="13 14">BM-138-508</strain>
    </source>
</reference>
<comment type="subcellular location">
    <subcellularLocation>
        <location evidence="1">Endoplasmic reticulum membrane</location>
        <topology evidence="1">Single-pass type IV membrane protein</topology>
    </subcellularLocation>
</comment>
<keyword evidence="7 10" id="KW-0175">Coiled coil</keyword>
<dbReference type="PANTHER" id="PTHR12825">
    <property type="entry name" value="BNIP1-RELATED"/>
    <property type="match status" value="1"/>
</dbReference>
<evidence type="ECO:0000256" key="2">
    <source>
        <dbReference type="ARBA" id="ARBA00022448"/>
    </source>
</evidence>
<feature type="region of interest" description="Disordered" evidence="11">
    <location>
        <begin position="129"/>
        <end position="173"/>
    </location>
</feature>
<evidence type="ECO:0000313" key="13">
    <source>
        <dbReference type="EMBL" id="KAK9418156.1"/>
    </source>
</evidence>
<evidence type="ECO:0000256" key="1">
    <source>
        <dbReference type="ARBA" id="ARBA00004163"/>
    </source>
</evidence>
<evidence type="ECO:0000256" key="6">
    <source>
        <dbReference type="ARBA" id="ARBA00022989"/>
    </source>
</evidence>
<feature type="coiled-coil region" evidence="10">
    <location>
        <begin position="1"/>
        <end position="126"/>
    </location>
</feature>
<feature type="domain" description="Sec20 C-terminal" evidence="12">
    <location>
        <begin position="169"/>
        <end position="258"/>
    </location>
</feature>
<dbReference type="InterPro" id="IPR005606">
    <property type="entry name" value="Sec20"/>
</dbReference>
<evidence type="ECO:0000256" key="4">
    <source>
        <dbReference type="ARBA" id="ARBA00022824"/>
    </source>
</evidence>
<evidence type="ECO:0000256" key="8">
    <source>
        <dbReference type="ARBA" id="ARBA00023136"/>
    </source>
</evidence>
<accession>A0ABR2UUA3</accession>
<name>A0ABR2UUA3_9PEZI</name>
<sequence length="386" mass="43894">MERAMERLSELQGRLALLQDAVAQLKEHIDRLANFDFQSGDLDEGASNELSSEIIQLLQEQEEDLELLQEEIVDIRPFKTLQHDKERLRDGAERLKGELHSCRPLLRKAQLQAKENLKQAQKRERELLWASFSQPRSSRNSGTSSPRPIEKPRRKPRSEMSKDDQAVASSSDVTQALRRTHDMMAAELSRSDFARKTLQESTAALAQLGESYSSLDTMLSSSRDLLSTLMTSQKSDTWYLQTSFYMLAITNAWLIFRRFLYGPLWWLVWLPLRLVFRGAVTVTSLGRHGGRDGVVVNPDTKPVEPSMNNEDVPTIQVGKPQETAEIVTDPGNDESMVEEIGRMIDEAREETGQVNDNSFDGVEDHEEDISQDTEIPPEAERVRVEL</sequence>
<evidence type="ECO:0000256" key="3">
    <source>
        <dbReference type="ARBA" id="ARBA00022692"/>
    </source>
</evidence>
<keyword evidence="3" id="KW-0812">Transmembrane</keyword>